<feature type="transmembrane region" description="Helical" evidence="4">
    <location>
        <begin position="197"/>
        <end position="215"/>
    </location>
</feature>
<accession>A0ABS3BLP7</accession>
<keyword evidence="4" id="KW-1133">Transmembrane helix</keyword>
<keyword evidence="7" id="KW-1185">Reference proteome</keyword>
<evidence type="ECO:0000256" key="2">
    <source>
        <dbReference type="ARBA" id="ARBA00023125"/>
    </source>
</evidence>
<protein>
    <submittedName>
        <fullName evidence="6">AraC family transcriptional regulator</fullName>
    </submittedName>
</protein>
<evidence type="ECO:0000313" key="7">
    <source>
        <dbReference type="Proteomes" id="UP000664698"/>
    </source>
</evidence>
<keyword evidence="4" id="KW-0472">Membrane</keyword>
<dbReference type="InterPro" id="IPR009057">
    <property type="entry name" value="Homeodomain-like_sf"/>
</dbReference>
<dbReference type="Proteomes" id="UP000664698">
    <property type="component" value="Unassembled WGS sequence"/>
</dbReference>
<dbReference type="PROSITE" id="PS00041">
    <property type="entry name" value="HTH_ARAC_FAMILY_1"/>
    <property type="match status" value="1"/>
</dbReference>
<dbReference type="PROSITE" id="PS01124">
    <property type="entry name" value="HTH_ARAC_FAMILY_2"/>
    <property type="match status" value="1"/>
</dbReference>
<sequence>MGIVLAVVTLQALTTALLIYFNKRYKGEDLFLSLLFGVIFIHLSYKGAILLVFDSEEIFDRLHGSFSLLYGPMLFFYIQSVLGRTLTSRAFLLHTAPFLMGLGVNVLLTISLLIDVNLDLFMDMYHYFILYSLMFSSFGYGLYPFFAFSGEKKDQVLKLKSLIAKFIGAAYLFLFGLIIFGFLIEIFQLPINLGSRYTFYGLMLVLFFAVINVRMRLLSINQQESAGNTLSLEIHEREKYKTSRLETEEMRSILEALALYFAKKKPYLNPDFSLDDLAQELEVPRVNITQALNLELGQNFYQYLNTARVEESKKLLQQVGEDNLTVVGYESGFKSKSTFYKYFKDATGCSPSDYRKNWELSH</sequence>
<proteinExistence type="predicted"/>
<keyword evidence="3" id="KW-0804">Transcription</keyword>
<feature type="transmembrane region" description="Helical" evidence="4">
    <location>
        <begin position="90"/>
        <end position="114"/>
    </location>
</feature>
<evidence type="ECO:0000313" key="6">
    <source>
        <dbReference type="EMBL" id="MBN7800233.1"/>
    </source>
</evidence>
<organism evidence="6 7">
    <name type="scientific">Algoriphagus aestuariicola</name>
    <dbReference type="NCBI Taxonomy" id="1852016"/>
    <lineage>
        <taxon>Bacteria</taxon>
        <taxon>Pseudomonadati</taxon>
        <taxon>Bacteroidota</taxon>
        <taxon>Cytophagia</taxon>
        <taxon>Cytophagales</taxon>
        <taxon>Cyclobacteriaceae</taxon>
        <taxon>Algoriphagus</taxon>
    </lineage>
</organism>
<dbReference type="InterPro" id="IPR018062">
    <property type="entry name" value="HTH_AraC-typ_CS"/>
</dbReference>
<feature type="transmembrane region" description="Helical" evidence="4">
    <location>
        <begin position="65"/>
        <end position="83"/>
    </location>
</feature>
<dbReference type="SMART" id="SM00342">
    <property type="entry name" value="HTH_ARAC"/>
    <property type="match status" value="1"/>
</dbReference>
<dbReference type="RefSeq" id="WP_206568188.1">
    <property type="nucleotide sequence ID" value="NZ_JAFKCW010000001.1"/>
</dbReference>
<name>A0ABS3BLP7_9BACT</name>
<feature type="transmembrane region" description="Helical" evidence="4">
    <location>
        <begin position="169"/>
        <end position="191"/>
    </location>
</feature>
<reference evidence="6 7" key="1">
    <citation type="submission" date="2021-03" db="EMBL/GenBank/DDBJ databases">
        <title>novel species isolated from a fishpond in China.</title>
        <authorList>
            <person name="Lu H."/>
            <person name="Cai Z."/>
        </authorList>
    </citation>
    <scope>NUCLEOTIDE SEQUENCE [LARGE SCALE GENOMIC DNA]</scope>
    <source>
        <strain evidence="6 7">JCM 31546</strain>
    </source>
</reference>
<keyword evidence="4" id="KW-0812">Transmembrane</keyword>
<keyword evidence="1" id="KW-0805">Transcription regulation</keyword>
<evidence type="ECO:0000256" key="1">
    <source>
        <dbReference type="ARBA" id="ARBA00023015"/>
    </source>
</evidence>
<dbReference type="InterPro" id="IPR018060">
    <property type="entry name" value="HTH_AraC"/>
</dbReference>
<comment type="caution">
    <text evidence="6">The sequence shown here is derived from an EMBL/GenBank/DDBJ whole genome shotgun (WGS) entry which is preliminary data.</text>
</comment>
<gene>
    <name evidence="6" type="ORF">J0A67_05135</name>
</gene>
<feature type="transmembrane region" description="Helical" evidence="4">
    <location>
        <begin position="6"/>
        <end position="23"/>
    </location>
</feature>
<dbReference type="SUPFAM" id="SSF46689">
    <property type="entry name" value="Homeodomain-like"/>
    <property type="match status" value="1"/>
</dbReference>
<evidence type="ECO:0000256" key="3">
    <source>
        <dbReference type="ARBA" id="ARBA00023163"/>
    </source>
</evidence>
<evidence type="ECO:0000259" key="5">
    <source>
        <dbReference type="PROSITE" id="PS01124"/>
    </source>
</evidence>
<feature type="transmembrane region" description="Helical" evidence="4">
    <location>
        <begin position="30"/>
        <end position="53"/>
    </location>
</feature>
<dbReference type="Gene3D" id="1.10.10.60">
    <property type="entry name" value="Homeodomain-like"/>
    <property type="match status" value="1"/>
</dbReference>
<dbReference type="PANTHER" id="PTHR43280:SF28">
    <property type="entry name" value="HTH-TYPE TRANSCRIPTIONAL ACTIVATOR RHAS"/>
    <property type="match status" value="1"/>
</dbReference>
<dbReference type="PANTHER" id="PTHR43280">
    <property type="entry name" value="ARAC-FAMILY TRANSCRIPTIONAL REGULATOR"/>
    <property type="match status" value="1"/>
</dbReference>
<dbReference type="EMBL" id="JAFKCW010000001">
    <property type="protein sequence ID" value="MBN7800233.1"/>
    <property type="molecule type" value="Genomic_DNA"/>
</dbReference>
<feature type="domain" description="HTH araC/xylS-type" evidence="5">
    <location>
        <begin position="251"/>
        <end position="357"/>
    </location>
</feature>
<evidence type="ECO:0000256" key="4">
    <source>
        <dbReference type="SAM" id="Phobius"/>
    </source>
</evidence>
<dbReference type="Pfam" id="PF12833">
    <property type="entry name" value="HTH_18"/>
    <property type="match status" value="1"/>
</dbReference>
<feature type="transmembrane region" description="Helical" evidence="4">
    <location>
        <begin position="126"/>
        <end position="148"/>
    </location>
</feature>
<keyword evidence="2" id="KW-0238">DNA-binding</keyword>